<dbReference type="SUPFAM" id="SSF52972">
    <property type="entry name" value="ITPase-like"/>
    <property type="match status" value="1"/>
</dbReference>
<dbReference type="HAMAP" id="MF_00528">
    <property type="entry name" value="Maf"/>
    <property type="match status" value="1"/>
</dbReference>
<gene>
    <name evidence="7" type="primary">maf</name>
    <name evidence="7" type="ORF">HZI73_13995</name>
</gene>
<protein>
    <recommendedName>
        <fullName evidence="6">dTTP/UTP pyrophosphatase</fullName>
        <shortName evidence="6">dTTPase/UTPase</shortName>
        <ecNumber evidence="6">3.6.1.9</ecNumber>
    </recommendedName>
    <alternativeName>
        <fullName evidence="6">Nucleoside triphosphate pyrophosphatase</fullName>
    </alternativeName>
    <alternativeName>
        <fullName evidence="6">Nucleotide pyrophosphatase</fullName>
        <shortName evidence="6">Nucleotide PPase</shortName>
    </alternativeName>
</protein>
<dbReference type="InterPro" id="IPR003697">
    <property type="entry name" value="Maf-like"/>
</dbReference>
<sequence length="195" mass="21621">MKRIVLASGSPRRKELLERLKLAFDVRVSQIDEDIFEQTSPHEYVETLAMEKAKDVASHLDEKAIVIGCDTVVVLDDKILGKPCDDDQAMVYLQALSGRAHEVYSGMAILDMETGKQYLTHEITTVTMKSLNHDEIVAYVKTGEPADKAGAYGIQGIGSILVEGIHGDYYNVMGLPLNRLYQGFHALGIDYFSLV</sequence>
<comment type="similarity">
    <text evidence="6">Belongs to the Maf family. YhdE subfamily.</text>
</comment>
<organism evidence="7 8">
    <name type="scientific">Vallitalea pronyensis</name>
    <dbReference type="NCBI Taxonomy" id="1348613"/>
    <lineage>
        <taxon>Bacteria</taxon>
        <taxon>Bacillati</taxon>
        <taxon>Bacillota</taxon>
        <taxon>Clostridia</taxon>
        <taxon>Lachnospirales</taxon>
        <taxon>Vallitaleaceae</taxon>
        <taxon>Vallitalea</taxon>
    </lineage>
</organism>
<dbReference type="EMBL" id="CP058649">
    <property type="protein sequence ID" value="QUI23330.1"/>
    <property type="molecule type" value="Genomic_DNA"/>
</dbReference>
<dbReference type="GO" id="GO:0047429">
    <property type="term" value="F:nucleoside triphosphate diphosphatase activity"/>
    <property type="evidence" value="ECO:0007669"/>
    <property type="project" value="UniProtKB-EC"/>
</dbReference>
<keyword evidence="5 6" id="KW-0546">Nucleotide metabolism</keyword>
<evidence type="ECO:0000256" key="3">
    <source>
        <dbReference type="ARBA" id="ARBA00022490"/>
    </source>
</evidence>
<dbReference type="PANTHER" id="PTHR43213:SF5">
    <property type="entry name" value="BIFUNCTIONAL DTTP_UTP PYROPHOSPHATASE_METHYLTRANSFERASE PROTEIN-RELATED"/>
    <property type="match status" value="1"/>
</dbReference>
<feature type="site" description="Important for substrate specificity" evidence="6">
    <location>
        <position position="155"/>
    </location>
</feature>
<name>A0A8J8MKE5_9FIRM</name>
<comment type="cofactor">
    <cofactor evidence="1 6">
        <name>a divalent metal cation</name>
        <dbReference type="ChEBI" id="CHEBI:60240"/>
    </cofactor>
</comment>
<evidence type="ECO:0000313" key="7">
    <source>
        <dbReference type="EMBL" id="QUI23330.1"/>
    </source>
</evidence>
<dbReference type="InterPro" id="IPR029001">
    <property type="entry name" value="ITPase-like_fam"/>
</dbReference>
<dbReference type="GO" id="GO:0005737">
    <property type="term" value="C:cytoplasm"/>
    <property type="evidence" value="ECO:0007669"/>
    <property type="project" value="UniProtKB-SubCell"/>
</dbReference>
<dbReference type="Pfam" id="PF02545">
    <property type="entry name" value="Maf"/>
    <property type="match status" value="1"/>
</dbReference>
<dbReference type="RefSeq" id="WP_212694010.1">
    <property type="nucleotide sequence ID" value="NZ_CP058649.1"/>
</dbReference>
<dbReference type="FunFam" id="3.90.950.10:FF:000005">
    <property type="entry name" value="7-methyl-GTP pyrophosphatase"/>
    <property type="match status" value="1"/>
</dbReference>
<dbReference type="KEGG" id="vpy:HZI73_13995"/>
<evidence type="ECO:0000256" key="6">
    <source>
        <dbReference type="HAMAP-Rule" id="MF_00528"/>
    </source>
</evidence>
<evidence type="ECO:0000256" key="1">
    <source>
        <dbReference type="ARBA" id="ARBA00001968"/>
    </source>
</evidence>
<evidence type="ECO:0000313" key="8">
    <source>
        <dbReference type="Proteomes" id="UP000683246"/>
    </source>
</evidence>
<dbReference type="CDD" id="cd00555">
    <property type="entry name" value="Maf"/>
    <property type="match status" value="1"/>
</dbReference>
<comment type="catalytic activity">
    <reaction evidence="6">
        <text>dTTP + H2O = dTMP + diphosphate + H(+)</text>
        <dbReference type="Rhea" id="RHEA:28534"/>
        <dbReference type="ChEBI" id="CHEBI:15377"/>
        <dbReference type="ChEBI" id="CHEBI:15378"/>
        <dbReference type="ChEBI" id="CHEBI:33019"/>
        <dbReference type="ChEBI" id="CHEBI:37568"/>
        <dbReference type="ChEBI" id="CHEBI:63528"/>
        <dbReference type="EC" id="3.6.1.9"/>
    </reaction>
</comment>
<dbReference type="PIRSF" id="PIRSF006305">
    <property type="entry name" value="Maf"/>
    <property type="match status" value="1"/>
</dbReference>
<evidence type="ECO:0000256" key="5">
    <source>
        <dbReference type="ARBA" id="ARBA00023080"/>
    </source>
</evidence>
<keyword evidence="4 6" id="KW-0378">Hydrolase</keyword>
<comment type="subcellular location">
    <subcellularLocation>
        <location evidence="2 6">Cytoplasm</location>
    </subcellularLocation>
</comment>
<comment type="caution">
    <text evidence="6">Lacks conserved residue(s) required for the propagation of feature annotation.</text>
</comment>
<comment type="catalytic activity">
    <reaction evidence="6">
        <text>UTP + H2O = UMP + diphosphate + H(+)</text>
        <dbReference type="Rhea" id="RHEA:29395"/>
        <dbReference type="ChEBI" id="CHEBI:15377"/>
        <dbReference type="ChEBI" id="CHEBI:15378"/>
        <dbReference type="ChEBI" id="CHEBI:33019"/>
        <dbReference type="ChEBI" id="CHEBI:46398"/>
        <dbReference type="ChEBI" id="CHEBI:57865"/>
        <dbReference type="EC" id="3.6.1.9"/>
    </reaction>
</comment>
<proteinExistence type="inferred from homology"/>
<comment type="function">
    <text evidence="6">Nucleoside triphosphate pyrophosphatase that hydrolyzes dTTP and UTP. May have a dual role in cell division arrest and in preventing the incorporation of modified nucleotides into cellular nucleic acids.</text>
</comment>
<dbReference type="GO" id="GO:0009117">
    <property type="term" value="P:nucleotide metabolic process"/>
    <property type="evidence" value="ECO:0007669"/>
    <property type="project" value="UniProtKB-KW"/>
</dbReference>
<dbReference type="EC" id="3.6.1.9" evidence="6"/>
<dbReference type="NCBIfam" id="TIGR00172">
    <property type="entry name" value="maf"/>
    <property type="match status" value="1"/>
</dbReference>
<evidence type="ECO:0000256" key="2">
    <source>
        <dbReference type="ARBA" id="ARBA00004496"/>
    </source>
</evidence>
<feature type="site" description="Important for substrate specificity" evidence="6">
    <location>
        <position position="12"/>
    </location>
</feature>
<accession>A0A8J8MKE5</accession>
<reference evidence="7" key="1">
    <citation type="submission" date="2020-07" db="EMBL/GenBank/DDBJ databases">
        <title>Vallitalea pronyensis genome.</title>
        <authorList>
            <person name="Postec A."/>
        </authorList>
    </citation>
    <scope>NUCLEOTIDE SEQUENCE</scope>
    <source>
        <strain evidence="7">FatNI3</strain>
    </source>
</reference>
<keyword evidence="8" id="KW-1185">Reference proteome</keyword>
<feature type="site" description="Important for substrate specificity" evidence="6">
    <location>
        <position position="71"/>
    </location>
</feature>
<dbReference type="PANTHER" id="PTHR43213">
    <property type="entry name" value="BIFUNCTIONAL DTTP/UTP PYROPHOSPHATASE/METHYLTRANSFERASE PROTEIN-RELATED"/>
    <property type="match status" value="1"/>
</dbReference>
<keyword evidence="3 6" id="KW-0963">Cytoplasm</keyword>
<dbReference type="Gene3D" id="3.90.950.10">
    <property type="match status" value="1"/>
</dbReference>
<evidence type="ECO:0000256" key="4">
    <source>
        <dbReference type="ARBA" id="ARBA00022801"/>
    </source>
</evidence>
<dbReference type="AlphaFoldDB" id="A0A8J8MKE5"/>
<feature type="active site" description="Proton acceptor" evidence="6">
    <location>
        <position position="70"/>
    </location>
</feature>
<dbReference type="Proteomes" id="UP000683246">
    <property type="component" value="Chromosome"/>
</dbReference>